<feature type="region of interest" description="Disordered" evidence="1">
    <location>
        <begin position="92"/>
        <end position="156"/>
    </location>
</feature>
<feature type="compositionally biased region" description="Basic and acidic residues" evidence="1">
    <location>
        <begin position="10"/>
        <end position="23"/>
    </location>
</feature>
<dbReference type="EMBL" id="CAAE01014646">
    <property type="protein sequence ID" value="CAG01483.1"/>
    <property type="molecule type" value="Genomic_DNA"/>
</dbReference>
<feature type="region of interest" description="Disordered" evidence="1">
    <location>
        <begin position="1"/>
        <end position="46"/>
    </location>
</feature>
<sequence length="183" mass="20082">MQLRPATGGRRREAWLDAAERKGRSSAGRKVATRRASPADQSLTSPIRDAFAKLLPLSELACGALPRRAGLPSGTQSSPVRVVVRSAVKCNSSHCGIKTESTRKRRRSETRTPAEETGAASGRRGKRSGRRRRGRRARTLPLRSAPNRRGGRQELRRHTGTCPATNEIEVDHHFHCHPLSCGP</sequence>
<protein>
    <submittedName>
        <fullName evidence="2">(spotted green pufferfish) hypothetical protein</fullName>
    </submittedName>
</protein>
<reference evidence="2" key="1">
    <citation type="journal article" date="2004" name="Nature">
        <title>Genome duplication in the teleost fish Tetraodon nigroviridis reveals the early vertebrate proto-karyotype.</title>
        <authorList>
            <person name="Jaillon O."/>
            <person name="Aury J.-M."/>
            <person name="Brunet F."/>
            <person name="Petit J.-L."/>
            <person name="Stange-Thomann N."/>
            <person name="Mauceli E."/>
            <person name="Bouneau L."/>
            <person name="Fischer C."/>
            <person name="Ozouf-Costaz C."/>
            <person name="Bernot A."/>
            <person name="Nicaud S."/>
            <person name="Jaffe D."/>
            <person name="Fisher S."/>
            <person name="Lutfalla G."/>
            <person name="Dossat C."/>
            <person name="Segurens B."/>
            <person name="Dasilva C."/>
            <person name="Salanoubat M."/>
            <person name="Levy M."/>
            <person name="Boudet N."/>
            <person name="Castellano S."/>
            <person name="Anthouard V."/>
            <person name="Jubin C."/>
            <person name="Castelli V."/>
            <person name="Katinka M."/>
            <person name="Vacherie B."/>
            <person name="Biemont C."/>
            <person name="Skalli Z."/>
            <person name="Cattolico L."/>
            <person name="Poulain J."/>
            <person name="De Berardinis V."/>
            <person name="Cruaud C."/>
            <person name="Duprat S."/>
            <person name="Brottier P."/>
            <person name="Coutanceau J.-P."/>
            <person name="Gouzy J."/>
            <person name="Parra G."/>
            <person name="Lardier G."/>
            <person name="Chapple C."/>
            <person name="McKernan K.J."/>
            <person name="McEwan P."/>
            <person name="Bosak S."/>
            <person name="Kellis M."/>
            <person name="Volff J.-N."/>
            <person name="Guigo R."/>
            <person name="Zody M.C."/>
            <person name="Mesirov J."/>
            <person name="Lindblad-Toh K."/>
            <person name="Birren B."/>
            <person name="Nusbaum C."/>
            <person name="Kahn D."/>
            <person name="Robinson-Rechavi M."/>
            <person name="Laudet V."/>
            <person name="Schachter V."/>
            <person name="Quetier F."/>
            <person name="Saurin W."/>
            <person name="Scarpelli C."/>
            <person name="Wincker P."/>
            <person name="Lander E.S."/>
            <person name="Weissenbach J."/>
            <person name="Roest Crollius H."/>
        </authorList>
    </citation>
    <scope>NUCLEOTIDE SEQUENCE [LARGE SCALE GENOMIC DNA]</scope>
</reference>
<evidence type="ECO:0000313" key="2">
    <source>
        <dbReference type="EMBL" id="CAG01483.1"/>
    </source>
</evidence>
<dbReference type="AlphaFoldDB" id="Q4SCZ9"/>
<name>Q4SCZ9_TETNG</name>
<feature type="compositionally biased region" description="Basic residues" evidence="1">
    <location>
        <begin position="123"/>
        <end position="138"/>
    </location>
</feature>
<reference evidence="2" key="2">
    <citation type="submission" date="2004-02" db="EMBL/GenBank/DDBJ databases">
        <authorList>
            <consortium name="Genoscope"/>
            <consortium name="Whitehead Institute Centre for Genome Research"/>
        </authorList>
    </citation>
    <scope>NUCLEOTIDE SEQUENCE</scope>
</reference>
<gene>
    <name evidence="2" type="ORF">GSTENG00020263001</name>
</gene>
<proteinExistence type="predicted"/>
<evidence type="ECO:0000256" key="1">
    <source>
        <dbReference type="SAM" id="MobiDB-lite"/>
    </source>
</evidence>
<comment type="caution">
    <text evidence="2">The sequence shown here is derived from an EMBL/GenBank/DDBJ whole genome shotgun (WGS) entry which is preliminary data.</text>
</comment>
<organism evidence="2">
    <name type="scientific">Tetraodon nigroviridis</name>
    <name type="common">Spotted green pufferfish</name>
    <name type="synonym">Chelonodon nigroviridis</name>
    <dbReference type="NCBI Taxonomy" id="99883"/>
    <lineage>
        <taxon>Eukaryota</taxon>
        <taxon>Metazoa</taxon>
        <taxon>Chordata</taxon>
        <taxon>Craniata</taxon>
        <taxon>Vertebrata</taxon>
        <taxon>Euteleostomi</taxon>
        <taxon>Actinopterygii</taxon>
        <taxon>Neopterygii</taxon>
        <taxon>Teleostei</taxon>
        <taxon>Neoteleostei</taxon>
        <taxon>Acanthomorphata</taxon>
        <taxon>Eupercaria</taxon>
        <taxon>Tetraodontiformes</taxon>
        <taxon>Tetradontoidea</taxon>
        <taxon>Tetraodontidae</taxon>
        <taxon>Tetraodon</taxon>
    </lineage>
</organism>
<dbReference type="KEGG" id="tng:GSTEN00020263G001"/>
<accession>Q4SCZ9</accession>